<name>A0A1G2ID37_9BACT</name>
<dbReference type="Proteomes" id="UP000176774">
    <property type="component" value="Unassembled WGS sequence"/>
</dbReference>
<reference evidence="2 3" key="1">
    <citation type="journal article" date="2016" name="Nat. Commun.">
        <title>Thousands of microbial genomes shed light on interconnected biogeochemical processes in an aquifer system.</title>
        <authorList>
            <person name="Anantharaman K."/>
            <person name="Brown C.T."/>
            <person name="Hug L.A."/>
            <person name="Sharon I."/>
            <person name="Castelle C.J."/>
            <person name="Probst A.J."/>
            <person name="Thomas B.C."/>
            <person name="Singh A."/>
            <person name="Wilkins M.J."/>
            <person name="Karaoz U."/>
            <person name="Brodie E.L."/>
            <person name="Williams K.H."/>
            <person name="Hubbard S.S."/>
            <person name="Banfield J.F."/>
        </authorList>
    </citation>
    <scope>NUCLEOTIDE SEQUENCE [LARGE SCALE GENOMIC DNA]</scope>
</reference>
<proteinExistence type="predicted"/>
<dbReference type="EMBL" id="MHPA01000023">
    <property type="protein sequence ID" value="OGZ72623.1"/>
    <property type="molecule type" value="Genomic_DNA"/>
</dbReference>
<evidence type="ECO:0000256" key="1">
    <source>
        <dbReference type="SAM" id="MobiDB-lite"/>
    </source>
</evidence>
<protein>
    <submittedName>
        <fullName evidence="2">Uncharacterized protein</fullName>
    </submittedName>
</protein>
<accession>A0A1G2ID37</accession>
<gene>
    <name evidence="2" type="ORF">A2908_04560</name>
</gene>
<feature type="region of interest" description="Disordered" evidence="1">
    <location>
        <begin position="69"/>
        <end position="88"/>
    </location>
</feature>
<dbReference type="AlphaFoldDB" id="A0A1G2ID37"/>
<comment type="caution">
    <text evidence="2">The sequence shown here is derived from an EMBL/GenBank/DDBJ whole genome shotgun (WGS) entry which is preliminary data.</text>
</comment>
<sequence length="99" mass="11492">MQFTIKKLNKSISYIMRQTGYLPAYFQNEGEFSVVKKLTRNDYPRFHLYIIQTGADFIFKLHLDQKKPSYEKSGAHGHSGEYEGDVVETEAERIKSLLA</sequence>
<feature type="compositionally biased region" description="Basic and acidic residues" evidence="1">
    <location>
        <begin position="69"/>
        <end position="81"/>
    </location>
</feature>
<evidence type="ECO:0000313" key="2">
    <source>
        <dbReference type="EMBL" id="OGZ72623.1"/>
    </source>
</evidence>
<organism evidence="2 3">
    <name type="scientific">Candidatus Staskawiczbacteria bacterium RIFCSPLOWO2_01_FULL_38_12b</name>
    <dbReference type="NCBI Taxonomy" id="1802214"/>
    <lineage>
        <taxon>Bacteria</taxon>
        <taxon>Candidatus Staskawicziibacteriota</taxon>
    </lineage>
</organism>
<evidence type="ECO:0000313" key="3">
    <source>
        <dbReference type="Proteomes" id="UP000176774"/>
    </source>
</evidence>